<organism evidence="1 2">
    <name type="scientific">Trifolium pratense</name>
    <name type="common">Red clover</name>
    <dbReference type="NCBI Taxonomy" id="57577"/>
    <lineage>
        <taxon>Eukaryota</taxon>
        <taxon>Viridiplantae</taxon>
        <taxon>Streptophyta</taxon>
        <taxon>Embryophyta</taxon>
        <taxon>Tracheophyta</taxon>
        <taxon>Spermatophyta</taxon>
        <taxon>Magnoliopsida</taxon>
        <taxon>eudicotyledons</taxon>
        <taxon>Gunneridae</taxon>
        <taxon>Pentapetalae</taxon>
        <taxon>rosids</taxon>
        <taxon>fabids</taxon>
        <taxon>Fabales</taxon>
        <taxon>Fabaceae</taxon>
        <taxon>Papilionoideae</taxon>
        <taxon>50 kb inversion clade</taxon>
        <taxon>NPAAA clade</taxon>
        <taxon>Hologalegina</taxon>
        <taxon>IRL clade</taxon>
        <taxon>Trifolieae</taxon>
        <taxon>Trifolium</taxon>
    </lineage>
</organism>
<accession>A0ACB0LGE2</accession>
<evidence type="ECO:0000313" key="1">
    <source>
        <dbReference type="EMBL" id="CAJ2667441.1"/>
    </source>
</evidence>
<name>A0ACB0LGE2_TRIPR</name>
<gene>
    <name evidence="1" type="ORF">MILVUS5_LOCUS32052</name>
</gene>
<comment type="caution">
    <text evidence="1">The sequence shown here is derived from an EMBL/GenBank/DDBJ whole genome shotgun (WGS) entry which is preliminary data.</text>
</comment>
<sequence length="422" mass="48431">MIPQVEFNELEGGSMLTTTIAWDNALYWSWEIAMSALQETLYKTHSSFYFLPSSLTHSYFHYYSLQSIHSFIILFHSFIHSSIANMNLFTTNNPSFPAGLRVLAVDHDTYDFYTIHHICNQLHYQVTSCSTISQAKQLLSTSHFDIILVETHIPQQDTYAFVQQVTSHLKIPVIMMSLDNRTCSVMDSISNGACSYWAKPLDENLFKNMWQHVVRQHLVQKENEAKGLKKRGREHLVQKESEAKGLKKRGRDDEVHVSKQPPAKKARFSWTDDLHQKFVSAVNHLGIKKAKPKKVLKIMDCPGLELQHVASHLQKYKMYLDGGIKNSKMNQKNNETQAQDQEIDETEVFFSLTDFFPDLNDDDIHNNNYAVSAESIDSPSTSLPQLGQYSMTPPDQCDDSDIFSNLTDLFPNLNDEIHNGMW</sequence>
<reference evidence="1" key="1">
    <citation type="submission" date="2023-10" db="EMBL/GenBank/DDBJ databases">
        <authorList>
            <person name="Rodriguez Cubillos JULIANA M."/>
            <person name="De Vega J."/>
        </authorList>
    </citation>
    <scope>NUCLEOTIDE SEQUENCE</scope>
</reference>
<protein>
    <submittedName>
        <fullName evidence="1">Uncharacterized protein</fullName>
    </submittedName>
</protein>
<dbReference type="Proteomes" id="UP001177021">
    <property type="component" value="Unassembled WGS sequence"/>
</dbReference>
<proteinExistence type="predicted"/>
<dbReference type="EMBL" id="CASHSV030000513">
    <property type="protein sequence ID" value="CAJ2667441.1"/>
    <property type="molecule type" value="Genomic_DNA"/>
</dbReference>
<keyword evidence="2" id="KW-1185">Reference proteome</keyword>
<evidence type="ECO:0000313" key="2">
    <source>
        <dbReference type="Proteomes" id="UP001177021"/>
    </source>
</evidence>